<dbReference type="GO" id="GO:0016020">
    <property type="term" value="C:membrane"/>
    <property type="evidence" value="ECO:0007669"/>
    <property type="project" value="UniProtKB-UniRule"/>
</dbReference>
<evidence type="ECO:0000256" key="1">
    <source>
        <dbReference type="PROSITE-ProRule" id="PRU00244"/>
    </source>
</evidence>
<dbReference type="CDD" id="cd01949">
    <property type="entry name" value="GGDEF"/>
    <property type="match status" value="1"/>
</dbReference>
<evidence type="ECO:0000313" key="5">
    <source>
        <dbReference type="EMBL" id="KRN56601.1"/>
    </source>
</evidence>
<dbReference type="InterPro" id="IPR029787">
    <property type="entry name" value="Nucleotide_cyclase"/>
</dbReference>
<dbReference type="SMART" id="SM00052">
    <property type="entry name" value="EAL"/>
    <property type="match status" value="1"/>
</dbReference>
<dbReference type="Gene3D" id="3.30.450.20">
    <property type="entry name" value="PAS domain"/>
    <property type="match status" value="1"/>
</dbReference>
<dbReference type="GeneID" id="89589926"/>
<dbReference type="InterPro" id="IPR001633">
    <property type="entry name" value="EAL_dom"/>
</dbReference>
<dbReference type="PROSITE" id="PS50924">
    <property type="entry name" value="MHYT"/>
    <property type="match status" value="1"/>
</dbReference>
<keyword evidence="1" id="KW-1133">Transmembrane helix</keyword>
<dbReference type="PANTHER" id="PTHR44757:SF2">
    <property type="entry name" value="BIOFILM ARCHITECTURE MAINTENANCE PROTEIN MBAA"/>
    <property type="match status" value="1"/>
</dbReference>
<dbReference type="PATRIC" id="fig|1449336.4.peg.869"/>
<feature type="transmembrane region" description="Helical" evidence="1">
    <location>
        <begin position="175"/>
        <end position="194"/>
    </location>
</feature>
<dbReference type="AlphaFoldDB" id="A0A0R2HV79"/>
<keyword evidence="1" id="KW-0472">Membrane</keyword>
<dbReference type="InterPro" id="IPR005330">
    <property type="entry name" value="MHYT_dom"/>
</dbReference>
<dbReference type="InterPro" id="IPR035919">
    <property type="entry name" value="EAL_sf"/>
</dbReference>
<keyword evidence="1" id="KW-0812">Transmembrane</keyword>
<sequence length="803" mass="92707">MKFNYLTPLLMAISFMIAIFTSYNAVSMDYFLSRKKKVNWHVWIVLKALGVSFGIWGMHFISMISFQHAVFDSYNTQLVILSGLVVFIGTYGSFLEICSPKFKSNDLTKGTVMFGTGLILMHYIGMAAMMPLELEKHPIVLLVSLIIGYVSAYLTMKAIRIEHHSFKIIKDLKQVLILAVGIFLFHYLGMFGMMTPHSVGENHANLAFLSVSLSSMVVLAEVLLIFSSLISYIFDTNRLEISKLKDTSLALLKSNPDPVFLLNTNGELVTANEVAIDSFQLNLEKDREHPVRQFMRDEDYTNAVQCFQEVIEAGTSMHLEEQIKLKTNEYREFKIKMIPVVPDNHIVMEVFIIAIDVTEENEMKRQIRQIAYHDSLTNLPNRYYMNEFVHQELEIFEKNYDCTKKNSFVIFYIDLNELKKVNDTLGHHIGDAYLENIAKRMRDYIGHHYFLARTGGDEFALIYIEKNEAETREVTENLLRAFDEPLIVEKMVLNPTASIGVVKAFEDGSELEELLKKADIAMFSAKQEVKNSGKTMIVSYSDYQVQLKNDYQKELELIQGIENQEFILHYQPKVYADSGRFYGVEGLIRWQVTGEDRLRYPDEFIPLSEKTGHILELTKQLVEMSVKQIKCWLTKGYEVPISVNVSAEHFQEDELVALIEELLKKYQIPPYLLELEITETVLMEDVTESKNILWRLHRLGVHLSVDDFGTGYSSLRYLMEFPIQSLKIDRSFTEAMNIDKKVFIVTETIIQLAQKLDLQIIVEGVETKEQLATLNHMGNFLIQGYYFSKPIPYDEIEETWLKK</sequence>
<dbReference type="SUPFAM" id="SSF55785">
    <property type="entry name" value="PYP-like sensor domain (PAS domain)"/>
    <property type="match status" value="1"/>
</dbReference>
<organism evidence="5 6">
    <name type="scientific">Carnobacterium divergens DSM 20623</name>
    <dbReference type="NCBI Taxonomy" id="1449336"/>
    <lineage>
        <taxon>Bacteria</taxon>
        <taxon>Bacillati</taxon>
        <taxon>Bacillota</taxon>
        <taxon>Bacilli</taxon>
        <taxon>Lactobacillales</taxon>
        <taxon>Carnobacteriaceae</taxon>
        <taxon>Carnobacterium</taxon>
    </lineage>
</organism>
<dbReference type="eggNOG" id="COG5001">
    <property type="taxonomic scope" value="Bacteria"/>
</dbReference>
<dbReference type="InterPro" id="IPR043128">
    <property type="entry name" value="Rev_trsase/Diguanyl_cyclase"/>
</dbReference>
<dbReference type="Pfam" id="PF03707">
    <property type="entry name" value="MHYT"/>
    <property type="match status" value="2"/>
</dbReference>
<feature type="domain" description="GGDEF" evidence="3">
    <location>
        <begin position="406"/>
        <end position="542"/>
    </location>
</feature>
<feature type="domain" description="MHYT" evidence="4">
    <location>
        <begin position="6"/>
        <end position="196"/>
    </location>
</feature>
<dbReference type="Pfam" id="PF13426">
    <property type="entry name" value="PAS_9"/>
    <property type="match status" value="1"/>
</dbReference>
<protein>
    <submittedName>
        <fullName evidence="5">Uncharacterized protein</fullName>
    </submittedName>
</protein>
<name>A0A0R2HV79_CARDV</name>
<proteinExistence type="predicted"/>
<dbReference type="InterPro" id="IPR000160">
    <property type="entry name" value="GGDEF_dom"/>
</dbReference>
<keyword evidence="6" id="KW-1185">Reference proteome</keyword>
<dbReference type="PROSITE" id="PS50887">
    <property type="entry name" value="GGDEF"/>
    <property type="match status" value="1"/>
</dbReference>
<feature type="domain" description="EAL" evidence="2">
    <location>
        <begin position="550"/>
        <end position="803"/>
    </location>
</feature>
<dbReference type="PANTHER" id="PTHR44757">
    <property type="entry name" value="DIGUANYLATE CYCLASE DGCP"/>
    <property type="match status" value="1"/>
</dbReference>
<dbReference type="SUPFAM" id="SSF141868">
    <property type="entry name" value="EAL domain-like"/>
    <property type="match status" value="1"/>
</dbReference>
<dbReference type="RefSeq" id="WP_034573124.1">
    <property type="nucleotide sequence ID" value="NZ_JQBS01000024.1"/>
</dbReference>
<dbReference type="Pfam" id="PF00990">
    <property type="entry name" value="GGDEF"/>
    <property type="match status" value="1"/>
</dbReference>
<dbReference type="InterPro" id="IPR000014">
    <property type="entry name" value="PAS"/>
</dbReference>
<evidence type="ECO:0000313" key="6">
    <source>
        <dbReference type="Proteomes" id="UP000051658"/>
    </source>
</evidence>
<dbReference type="Proteomes" id="UP000051658">
    <property type="component" value="Unassembled WGS sequence"/>
</dbReference>
<feature type="transmembrane region" description="Helical" evidence="1">
    <location>
        <begin position="38"/>
        <end position="58"/>
    </location>
</feature>
<evidence type="ECO:0000259" key="4">
    <source>
        <dbReference type="PROSITE" id="PS50924"/>
    </source>
</evidence>
<dbReference type="CDD" id="cd01948">
    <property type="entry name" value="EAL"/>
    <property type="match status" value="1"/>
</dbReference>
<evidence type="ECO:0000259" key="2">
    <source>
        <dbReference type="PROSITE" id="PS50883"/>
    </source>
</evidence>
<comment type="caution">
    <text evidence="5">The sequence shown here is derived from an EMBL/GenBank/DDBJ whole genome shotgun (WGS) entry which is preliminary data.</text>
</comment>
<dbReference type="PROSITE" id="PS50883">
    <property type="entry name" value="EAL"/>
    <property type="match status" value="1"/>
</dbReference>
<dbReference type="SMART" id="SM00267">
    <property type="entry name" value="GGDEF"/>
    <property type="match status" value="1"/>
</dbReference>
<feature type="transmembrane region" description="Helical" evidence="1">
    <location>
        <begin position="6"/>
        <end position="26"/>
    </location>
</feature>
<dbReference type="Gene3D" id="3.20.20.450">
    <property type="entry name" value="EAL domain"/>
    <property type="match status" value="1"/>
</dbReference>
<reference evidence="5 6" key="1">
    <citation type="journal article" date="2015" name="Genome Announc.">
        <title>Expanding the biotechnology potential of lactobacilli through comparative genomics of 213 strains and associated genera.</title>
        <authorList>
            <person name="Sun Z."/>
            <person name="Harris H.M."/>
            <person name="McCann A."/>
            <person name="Guo C."/>
            <person name="Argimon S."/>
            <person name="Zhang W."/>
            <person name="Yang X."/>
            <person name="Jeffery I.B."/>
            <person name="Cooney J.C."/>
            <person name="Kagawa T.F."/>
            <person name="Liu W."/>
            <person name="Song Y."/>
            <person name="Salvetti E."/>
            <person name="Wrobel A."/>
            <person name="Rasinkangas P."/>
            <person name="Parkhill J."/>
            <person name="Rea M.C."/>
            <person name="O'Sullivan O."/>
            <person name="Ritari J."/>
            <person name="Douillard F.P."/>
            <person name="Paul Ross R."/>
            <person name="Yang R."/>
            <person name="Briner A.E."/>
            <person name="Felis G.E."/>
            <person name="de Vos W.M."/>
            <person name="Barrangou R."/>
            <person name="Klaenhammer T.R."/>
            <person name="Caufield P.W."/>
            <person name="Cui Y."/>
            <person name="Zhang H."/>
            <person name="O'Toole P.W."/>
        </authorList>
    </citation>
    <scope>NUCLEOTIDE SEQUENCE [LARGE SCALE GENOMIC DNA]</scope>
    <source>
        <strain evidence="5 6">DSM 20623</strain>
    </source>
</reference>
<feature type="transmembrane region" description="Helical" evidence="1">
    <location>
        <begin position="206"/>
        <end position="234"/>
    </location>
</feature>
<feature type="transmembrane region" description="Helical" evidence="1">
    <location>
        <begin position="110"/>
        <end position="132"/>
    </location>
</feature>
<dbReference type="EMBL" id="JQBS01000024">
    <property type="protein sequence ID" value="KRN56601.1"/>
    <property type="molecule type" value="Genomic_DNA"/>
</dbReference>
<dbReference type="InterPro" id="IPR052155">
    <property type="entry name" value="Biofilm_reg_signaling"/>
</dbReference>
<feature type="transmembrane region" description="Helical" evidence="1">
    <location>
        <begin position="78"/>
        <end position="98"/>
    </location>
</feature>
<dbReference type="Pfam" id="PF00563">
    <property type="entry name" value="EAL"/>
    <property type="match status" value="1"/>
</dbReference>
<evidence type="ECO:0000259" key="3">
    <source>
        <dbReference type="PROSITE" id="PS50887"/>
    </source>
</evidence>
<dbReference type="SUPFAM" id="SSF55073">
    <property type="entry name" value="Nucleotide cyclase"/>
    <property type="match status" value="1"/>
</dbReference>
<gene>
    <name evidence="5" type="ORF">IV74_GL000849</name>
</gene>
<dbReference type="NCBIfam" id="TIGR00254">
    <property type="entry name" value="GGDEF"/>
    <property type="match status" value="1"/>
</dbReference>
<accession>A0A0R2HV79</accession>
<dbReference type="Gene3D" id="3.30.70.270">
    <property type="match status" value="1"/>
</dbReference>
<dbReference type="InterPro" id="IPR035965">
    <property type="entry name" value="PAS-like_dom_sf"/>
</dbReference>
<dbReference type="CDD" id="cd00130">
    <property type="entry name" value="PAS"/>
    <property type="match status" value="1"/>
</dbReference>
<feature type="transmembrane region" description="Helical" evidence="1">
    <location>
        <begin position="138"/>
        <end position="155"/>
    </location>
</feature>